<organism evidence="1 2">
    <name type="scientific">Novosphingobium pentaromativorans US6-1</name>
    <dbReference type="NCBI Taxonomy" id="1088721"/>
    <lineage>
        <taxon>Bacteria</taxon>
        <taxon>Pseudomonadati</taxon>
        <taxon>Pseudomonadota</taxon>
        <taxon>Alphaproteobacteria</taxon>
        <taxon>Sphingomonadales</taxon>
        <taxon>Sphingomonadaceae</taxon>
        <taxon>Novosphingobium</taxon>
    </lineage>
</organism>
<evidence type="ECO:0000313" key="2">
    <source>
        <dbReference type="Proteomes" id="UP000004030"/>
    </source>
</evidence>
<name>G6EK81_9SPHN</name>
<dbReference type="AlphaFoldDB" id="G6EK81"/>
<dbReference type="PATRIC" id="fig|1088721.3.peg.4667"/>
<dbReference type="EMBL" id="AGFM01000088">
    <property type="protein sequence ID" value="EHJ58299.1"/>
    <property type="molecule type" value="Genomic_DNA"/>
</dbReference>
<dbReference type="SUPFAM" id="SSF56281">
    <property type="entry name" value="Metallo-hydrolase/oxidoreductase"/>
    <property type="match status" value="1"/>
</dbReference>
<proteinExistence type="predicted"/>
<accession>G6EK81</accession>
<dbReference type="RefSeq" id="WP_007015659.1">
    <property type="nucleotide sequence ID" value="NZ_AGFM01000088.1"/>
</dbReference>
<dbReference type="Proteomes" id="UP000004030">
    <property type="component" value="Unassembled WGS sequence"/>
</dbReference>
<comment type="caution">
    <text evidence="1">The sequence shown here is derived from an EMBL/GenBank/DDBJ whole genome shotgun (WGS) entry which is preliminary data.</text>
</comment>
<sequence length="73" mass="8055">MAGQSLLIVAAVEDREKERGRVDARTLAVDRRAMMNEEESVSLQFHGAGRTVTGSCMELVCGERRLLIDCGLF</sequence>
<reference evidence="1 2" key="1">
    <citation type="journal article" date="2012" name="J. Bacteriol.">
        <title>Genome sequence of benzo(a)pyrene-degrading bacterium Novosphingobium pentaromativorans US6-1.</title>
        <authorList>
            <person name="Luo Y.R."/>
            <person name="Kang S.G."/>
            <person name="Kim S.J."/>
            <person name="Kim M.R."/>
            <person name="Li N."/>
            <person name="Lee J.H."/>
            <person name="Kwon K.K."/>
        </authorList>
    </citation>
    <scope>NUCLEOTIDE SEQUENCE [LARGE SCALE GENOMIC DNA]</scope>
    <source>
        <strain evidence="1 2">US6-1</strain>
    </source>
</reference>
<dbReference type="InterPro" id="IPR036866">
    <property type="entry name" value="RibonucZ/Hydroxyglut_hydro"/>
</dbReference>
<dbReference type="Gene3D" id="3.60.15.10">
    <property type="entry name" value="Ribonuclease Z/Hydroxyacylglutathione hydrolase-like"/>
    <property type="match status" value="1"/>
</dbReference>
<protein>
    <submittedName>
        <fullName evidence="1">Beta-lactamase-like protein</fullName>
    </submittedName>
</protein>
<evidence type="ECO:0000313" key="1">
    <source>
        <dbReference type="EMBL" id="EHJ58299.1"/>
    </source>
</evidence>
<gene>
    <name evidence="1" type="ORF">NSU_4752</name>
</gene>
<keyword evidence="2" id="KW-1185">Reference proteome</keyword>